<protein>
    <submittedName>
        <fullName evidence="1">Uncharacterized protein</fullName>
    </submittedName>
</protein>
<accession>W7DTY7</accession>
<organism evidence="1 2">
    <name type="scientific">Bipolaris victoriae (strain FI3)</name>
    <name type="common">Victoria blight of oats agent</name>
    <name type="synonym">Cochliobolus victoriae</name>
    <dbReference type="NCBI Taxonomy" id="930091"/>
    <lineage>
        <taxon>Eukaryota</taxon>
        <taxon>Fungi</taxon>
        <taxon>Dikarya</taxon>
        <taxon>Ascomycota</taxon>
        <taxon>Pezizomycotina</taxon>
        <taxon>Dothideomycetes</taxon>
        <taxon>Pleosporomycetidae</taxon>
        <taxon>Pleosporales</taxon>
        <taxon>Pleosporineae</taxon>
        <taxon>Pleosporaceae</taxon>
        <taxon>Bipolaris</taxon>
    </lineage>
</organism>
<dbReference type="GeneID" id="26252553"/>
<reference evidence="1 2" key="1">
    <citation type="journal article" date="2013" name="PLoS Genet.">
        <title>Comparative genome structure, secondary metabolite, and effector coding capacity across Cochliobolus pathogens.</title>
        <authorList>
            <person name="Condon B.J."/>
            <person name="Leng Y."/>
            <person name="Wu D."/>
            <person name="Bushley K.E."/>
            <person name="Ohm R.A."/>
            <person name="Otillar R."/>
            <person name="Martin J."/>
            <person name="Schackwitz W."/>
            <person name="Grimwood J."/>
            <person name="MohdZainudin N."/>
            <person name="Xue C."/>
            <person name="Wang R."/>
            <person name="Manning V.A."/>
            <person name="Dhillon B."/>
            <person name="Tu Z.J."/>
            <person name="Steffenson B.J."/>
            <person name="Salamov A."/>
            <person name="Sun H."/>
            <person name="Lowry S."/>
            <person name="LaButti K."/>
            <person name="Han J."/>
            <person name="Copeland A."/>
            <person name="Lindquist E."/>
            <person name="Barry K."/>
            <person name="Schmutz J."/>
            <person name="Baker S.E."/>
            <person name="Ciuffetti L.M."/>
            <person name="Grigoriev I.V."/>
            <person name="Zhong S."/>
            <person name="Turgeon B.G."/>
        </authorList>
    </citation>
    <scope>NUCLEOTIDE SEQUENCE [LARGE SCALE GENOMIC DNA]</scope>
    <source>
        <strain evidence="1 2">FI3</strain>
    </source>
</reference>
<dbReference type="Proteomes" id="UP000054337">
    <property type="component" value="Unassembled WGS sequence"/>
</dbReference>
<name>W7DTY7_BIPV3</name>
<gene>
    <name evidence="1" type="ORF">COCVIDRAFT_20535</name>
</gene>
<dbReference type="AlphaFoldDB" id="W7DTY7"/>
<evidence type="ECO:0000313" key="1">
    <source>
        <dbReference type="EMBL" id="EUN21563.1"/>
    </source>
</evidence>
<proteinExistence type="predicted"/>
<dbReference type="RefSeq" id="XP_014551137.1">
    <property type="nucleotide sequence ID" value="XM_014695651.1"/>
</dbReference>
<dbReference type="EMBL" id="KI968842">
    <property type="protein sequence ID" value="EUN21563.1"/>
    <property type="molecule type" value="Genomic_DNA"/>
</dbReference>
<evidence type="ECO:0000313" key="2">
    <source>
        <dbReference type="Proteomes" id="UP000054337"/>
    </source>
</evidence>
<sequence length="211" mass="23172">MAEHVEWCDSLEQRLNDPVEIPLVSTKQEKEEKRARGEKHKRRKFISLVDDSEETCSFVFINGILVVTKFLFLTSTIVIGRAVATALKCQLGKDYPHFVRGLLTCAQDGLIVGSSTGPNISNCIPTPINPLEPGQQISMGVFQLQRTELADIHQYIITNTEHQGGGATNVHVALGSIFKGTKLWDLYSLPAGASCIAEETAGDIVKIQFTC</sequence>
<keyword evidence="2" id="KW-1185">Reference proteome</keyword>
<dbReference type="HOGENOM" id="CLU_1304663_0_0_1"/>